<protein>
    <recommendedName>
        <fullName evidence="3">ABC transporter domain-containing protein</fullName>
    </recommendedName>
</protein>
<dbReference type="InterPro" id="IPR003439">
    <property type="entry name" value="ABC_transporter-like_ATP-bd"/>
</dbReference>
<dbReference type="GO" id="GO:0005524">
    <property type="term" value="F:ATP binding"/>
    <property type="evidence" value="ECO:0007669"/>
    <property type="project" value="UniProtKB-KW"/>
</dbReference>
<reference evidence="4" key="1">
    <citation type="journal article" date="2014" name="Front. Microbiol.">
        <title>High frequency of phylogenetically diverse reductive dehalogenase-homologous genes in deep subseafloor sedimentary metagenomes.</title>
        <authorList>
            <person name="Kawai M."/>
            <person name="Futagami T."/>
            <person name="Toyoda A."/>
            <person name="Takaki Y."/>
            <person name="Nishi S."/>
            <person name="Hori S."/>
            <person name="Arai W."/>
            <person name="Tsubouchi T."/>
            <person name="Morono Y."/>
            <person name="Uchiyama I."/>
            <person name="Ito T."/>
            <person name="Fujiyama A."/>
            <person name="Inagaki F."/>
            <person name="Takami H."/>
        </authorList>
    </citation>
    <scope>NUCLEOTIDE SEQUENCE</scope>
    <source>
        <strain evidence="4">Expedition CK06-06</strain>
    </source>
</reference>
<evidence type="ECO:0000313" key="4">
    <source>
        <dbReference type="EMBL" id="GAG14283.1"/>
    </source>
</evidence>
<dbReference type="AlphaFoldDB" id="X0VP79"/>
<keyword evidence="1" id="KW-0547">Nucleotide-binding</keyword>
<feature type="domain" description="ABC transporter" evidence="3">
    <location>
        <begin position="20"/>
        <end position="163"/>
    </location>
</feature>
<evidence type="ECO:0000256" key="2">
    <source>
        <dbReference type="ARBA" id="ARBA00022840"/>
    </source>
</evidence>
<dbReference type="Pfam" id="PF00005">
    <property type="entry name" value="ABC_tran"/>
    <property type="match status" value="1"/>
</dbReference>
<proteinExistence type="predicted"/>
<accession>X0VP79</accession>
<organism evidence="4">
    <name type="scientific">marine sediment metagenome</name>
    <dbReference type="NCBI Taxonomy" id="412755"/>
    <lineage>
        <taxon>unclassified sequences</taxon>
        <taxon>metagenomes</taxon>
        <taxon>ecological metagenomes</taxon>
    </lineage>
</organism>
<feature type="non-terminal residue" evidence="4">
    <location>
        <position position="200"/>
    </location>
</feature>
<comment type="caution">
    <text evidence="4">The sequence shown here is derived from an EMBL/GenBank/DDBJ whole genome shotgun (WGS) entry which is preliminary data.</text>
</comment>
<evidence type="ECO:0000259" key="3">
    <source>
        <dbReference type="Pfam" id="PF00005"/>
    </source>
</evidence>
<evidence type="ECO:0000256" key="1">
    <source>
        <dbReference type="ARBA" id="ARBA00022741"/>
    </source>
</evidence>
<dbReference type="InterPro" id="IPR027417">
    <property type="entry name" value="P-loop_NTPase"/>
</dbReference>
<dbReference type="GO" id="GO:0016887">
    <property type="term" value="F:ATP hydrolysis activity"/>
    <property type="evidence" value="ECO:0007669"/>
    <property type="project" value="InterPro"/>
</dbReference>
<dbReference type="PANTHER" id="PTHR43158:SF2">
    <property type="entry name" value="SKFA PEPTIDE EXPORT ATP-BINDING PROTEIN SKFE"/>
    <property type="match status" value="1"/>
</dbReference>
<dbReference type="SUPFAM" id="SSF52540">
    <property type="entry name" value="P-loop containing nucleoside triphosphate hydrolases"/>
    <property type="match status" value="1"/>
</dbReference>
<sequence length="200" mass="23521">MIPIFKIKNLNFSYSENEILKNIDLEFYKGDRIVLVGSNGSGKSTLLRCISGHHIMKYDFLQIDGKNYNSLPWCDQHNGMAYLGGNWIRQRGFVGIEPYYQDILVRNMLSEWQIKYKKRRNEIANILDINLDWNMKNLSDGERQKVRIMLKLMKPFKCCVVDEFATTLDLIARQNLAEYFVKETNERNCCLIYATHLFDS</sequence>
<name>X0VP79_9ZZZZ</name>
<gene>
    <name evidence="4" type="ORF">S01H1_57568</name>
</gene>
<keyword evidence="2" id="KW-0067">ATP-binding</keyword>
<dbReference type="PANTHER" id="PTHR43158">
    <property type="entry name" value="SKFA PEPTIDE EXPORT ATP-BINDING PROTEIN SKFE"/>
    <property type="match status" value="1"/>
</dbReference>
<dbReference type="EMBL" id="BARS01037548">
    <property type="protein sequence ID" value="GAG14283.1"/>
    <property type="molecule type" value="Genomic_DNA"/>
</dbReference>
<dbReference type="Gene3D" id="3.40.50.300">
    <property type="entry name" value="P-loop containing nucleotide triphosphate hydrolases"/>
    <property type="match status" value="1"/>
</dbReference>